<evidence type="ECO:0000313" key="4">
    <source>
        <dbReference type="Proteomes" id="UP000250831"/>
    </source>
</evidence>
<evidence type="ECO:0000256" key="1">
    <source>
        <dbReference type="SAM" id="SignalP"/>
    </source>
</evidence>
<dbReference type="InterPro" id="IPR036237">
    <property type="entry name" value="Xyl_isomerase-like_sf"/>
</dbReference>
<dbReference type="Pfam" id="PF01261">
    <property type="entry name" value="AP_endonuc_2"/>
    <property type="match status" value="1"/>
</dbReference>
<feature type="domain" description="Xylose isomerase-like TIM barrel" evidence="2">
    <location>
        <begin position="45"/>
        <end position="207"/>
    </location>
</feature>
<accession>A0A363NYH9</accession>
<comment type="caution">
    <text evidence="3">The sequence shown here is derived from an EMBL/GenBank/DDBJ whole genome shotgun (WGS) entry which is preliminary data.</text>
</comment>
<dbReference type="SUPFAM" id="SSF51658">
    <property type="entry name" value="Xylose isomerase-like"/>
    <property type="match status" value="1"/>
</dbReference>
<feature type="signal peptide" evidence="1">
    <location>
        <begin position="1"/>
        <end position="19"/>
    </location>
</feature>
<name>A0A363NYH9_9SPHI</name>
<proteinExistence type="predicted"/>
<dbReference type="GO" id="GO:0016853">
    <property type="term" value="F:isomerase activity"/>
    <property type="evidence" value="ECO:0007669"/>
    <property type="project" value="UniProtKB-KW"/>
</dbReference>
<dbReference type="AlphaFoldDB" id="A0A363NYH9"/>
<sequence length="293" mass="33766">MKRFLVLILLMANFYTLLAQQQEKLHIKYYCTNWGNTDSWDRFCERVKNAGYDGVEAWLPGDQKERKEMIDALQKYGLRLGLLSGGSGVSFDQYRESFKRNLEEAASIKPDYINCHTGKEYYAFEQNKQLIDIGQVIMEKWRIPVYHETHRGRFSFAAHLTKDYLTKIPALRLALDISHWCNVHESLLADQAEAVSLALARTEHIHARIGHPEGPQVNDPAAPEWKSTVSQHLAWWDQIVAQHKQSGAKVLTITTEFGPAGYLPTLPFTQQPVADQWSVNVYMLNLLKDRYKE</sequence>
<keyword evidence="4" id="KW-1185">Reference proteome</keyword>
<dbReference type="OrthoDB" id="2555274at2"/>
<keyword evidence="1" id="KW-0732">Signal</keyword>
<protein>
    <submittedName>
        <fullName evidence="3">Xylose isomerase</fullName>
    </submittedName>
</protein>
<dbReference type="InterPro" id="IPR013022">
    <property type="entry name" value="Xyl_isomerase-like_TIM-brl"/>
</dbReference>
<evidence type="ECO:0000313" key="3">
    <source>
        <dbReference type="EMBL" id="PUV25768.1"/>
    </source>
</evidence>
<dbReference type="Proteomes" id="UP000250831">
    <property type="component" value="Unassembled WGS sequence"/>
</dbReference>
<dbReference type="EMBL" id="QCXX01000001">
    <property type="protein sequence ID" value="PUV25768.1"/>
    <property type="molecule type" value="Genomic_DNA"/>
</dbReference>
<organism evidence="3 4">
    <name type="scientific">Sphingobacterium athyrii</name>
    <dbReference type="NCBI Taxonomy" id="2152717"/>
    <lineage>
        <taxon>Bacteria</taxon>
        <taxon>Pseudomonadati</taxon>
        <taxon>Bacteroidota</taxon>
        <taxon>Sphingobacteriia</taxon>
        <taxon>Sphingobacteriales</taxon>
        <taxon>Sphingobacteriaceae</taxon>
        <taxon>Sphingobacterium</taxon>
    </lineage>
</organism>
<dbReference type="RefSeq" id="WP_108632076.1">
    <property type="nucleotide sequence ID" value="NZ_QCXX01000001.1"/>
</dbReference>
<evidence type="ECO:0000259" key="2">
    <source>
        <dbReference type="Pfam" id="PF01261"/>
    </source>
</evidence>
<gene>
    <name evidence="3" type="ORF">DCO56_01975</name>
</gene>
<dbReference type="Gene3D" id="3.20.20.150">
    <property type="entry name" value="Divalent-metal-dependent TIM barrel enzymes"/>
    <property type="match status" value="1"/>
</dbReference>
<reference evidence="3 4" key="1">
    <citation type="submission" date="2018-04" db="EMBL/GenBank/DDBJ databases">
        <title>Sphingobacterium sp. M46 Genome.</title>
        <authorList>
            <person name="Cheng J."/>
            <person name="Li Y."/>
        </authorList>
    </citation>
    <scope>NUCLEOTIDE SEQUENCE [LARGE SCALE GENOMIC DNA]</scope>
    <source>
        <strain evidence="3 4">M46</strain>
    </source>
</reference>
<feature type="chain" id="PRO_5016868542" evidence="1">
    <location>
        <begin position="20"/>
        <end position="293"/>
    </location>
</feature>
<keyword evidence="3" id="KW-0413">Isomerase</keyword>